<comment type="caution">
    <text evidence="8">The sequence shown here is derived from an EMBL/GenBank/DDBJ whole genome shotgun (WGS) entry which is preliminary data.</text>
</comment>
<dbReference type="GO" id="GO:0004672">
    <property type="term" value="F:protein kinase activity"/>
    <property type="evidence" value="ECO:0007669"/>
    <property type="project" value="InterPro"/>
</dbReference>
<keyword evidence="2 5" id="KW-0547">Nucleotide-binding</keyword>
<dbReference type="InterPro" id="IPR017441">
    <property type="entry name" value="Protein_kinase_ATP_BS"/>
</dbReference>
<evidence type="ECO:0000256" key="6">
    <source>
        <dbReference type="SAM" id="MobiDB-lite"/>
    </source>
</evidence>
<evidence type="ECO:0000256" key="1">
    <source>
        <dbReference type="ARBA" id="ARBA00022679"/>
    </source>
</evidence>
<dbReference type="PROSITE" id="PS50011">
    <property type="entry name" value="PROTEIN_KINASE_DOM"/>
    <property type="match status" value="1"/>
</dbReference>
<keyword evidence="9" id="KW-1185">Reference proteome</keyword>
<dbReference type="InterPro" id="IPR046958">
    <property type="entry name" value="RBK1/2/STUNTED"/>
</dbReference>
<dbReference type="Proteomes" id="UP000836841">
    <property type="component" value="Unassembled WGS sequence"/>
</dbReference>
<dbReference type="Pfam" id="PF00069">
    <property type="entry name" value="Pkinase"/>
    <property type="match status" value="1"/>
</dbReference>
<proteinExistence type="predicted"/>
<feature type="region of interest" description="Disordered" evidence="6">
    <location>
        <begin position="536"/>
        <end position="565"/>
    </location>
</feature>
<feature type="region of interest" description="Disordered" evidence="6">
    <location>
        <begin position="176"/>
        <end position="212"/>
    </location>
</feature>
<dbReference type="AlphaFoldDB" id="A0AAU9RU30"/>
<dbReference type="PROSITE" id="PS00108">
    <property type="entry name" value="PROTEIN_KINASE_ST"/>
    <property type="match status" value="1"/>
</dbReference>
<evidence type="ECO:0000256" key="5">
    <source>
        <dbReference type="PROSITE-ProRule" id="PRU10141"/>
    </source>
</evidence>
<dbReference type="Gene3D" id="1.10.510.10">
    <property type="entry name" value="Transferase(Phosphotransferase) domain 1"/>
    <property type="match status" value="1"/>
</dbReference>
<dbReference type="InterPro" id="IPR011009">
    <property type="entry name" value="Kinase-like_dom_sf"/>
</dbReference>
<dbReference type="InterPro" id="IPR008271">
    <property type="entry name" value="Ser/Thr_kinase_AS"/>
</dbReference>
<keyword evidence="1" id="KW-0808">Transferase</keyword>
<dbReference type="PANTHER" id="PTHR47987">
    <property type="entry name" value="OS08G0249100 PROTEIN"/>
    <property type="match status" value="1"/>
</dbReference>
<feature type="compositionally biased region" description="Polar residues" evidence="6">
    <location>
        <begin position="556"/>
        <end position="565"/>
    </location>
</feature>
<feature type="domain" description="Protein kinase" evidence="7">
    <location>
        <begin position="257"/>
        <end position="527"/>
    </location>
</feature>
<evidence type="ECO:0000313" key="9">
    <source>
        <dbReference type="Proteomes" id="UP000836841"/>
    </source>
</evidence>
<evidence type="ECO:0000256" key="2">
    <source>
        <dbReference type="ARBA" id="ARBA00022741"/>
    </source>
</evidence>
<dbReference type="InterPro" id="IPR000719">
    <property type="entry name" value="Prot_kinase_dom"/>
</dbReference>
<gene>
    <name evidence="8" type="ORF">TAV2_LOCUS8495</name>
</gene>
<dbReference type="PROSITE" id="PS00107">
    <property type="entry name" value="PROTEIN_KINASE_ATP"/>
    <property type="match status" value="1"/>
</dbReference>
<organism evidence="8 9">
    <name type="scientific">Thlaspi arvense</name>
    <name type="common">Field penny-cress</name>
    <dbReference type="NCBI Taxonomy" id="13288"/>
    <lineage>
        <taxon>Eukaryota</taxon>
        <taxon>Viridiplantae</taxon>
        <taxon>Streptophyta</taxon>
        <taxon>Embryophyta</taxon>
        <taxon>Tracheophyta</taxon>
        <taxon>Spermatophyta</taxon>
        <taxon>Magnoliopsida</taxon>
        <taxon>eudicotyledons</taxon>
        <taxon>Gunneridae</taxon>
        <taxon>Pentapetalae</taxon>
        <taxon>rosids</taxon>
        <taxon>malvids</taxon>
        <taxon>Brassicales</taxon>
        <taxon>Brassicaceae</taxon>
        <taxon>Thlaspideae</taxon>
        <taxon>Thlaspi</taxon>
    </lineage>
</organism>
<sequence length="565" mass="62876">MPRGGHKCSRGVLSSLLRTRSEKNKRTVVVGLSSDNSGRELLLMLLTSVVVPGDNVLAVHVMESDDSFDPNYFHIHEDLCKSKQVDFQVKACGGGSYVRQLAHQVRINFATILAVGCSYPGTKNSMVSEFLKALPPTCSLLVMDSAARILVQRQGTSQEGSVTPVRVLRSSLSSISQYNNGSDQSDTSRPQIQKSLTMPSSSNLSSYQLKPQSTRKQDLVVPNLMTQKLFQGLAMLEIKGSGRRFTSEELSSATNGFSQDMVIGEGRNSRVYLAELEDGRAAAVKVLKDTESSLDDLFSEVETLSGLKHENVVQLFGYCYGKGMNAIVYNFLNGSLKQRLGRMKWRERMRVAIGVAKALEYLHSRSPPVIHRDVKSSNILLSDNCHPQLSDFGAAMAYDHSRQLSGYTKPFQVFGTFGHLAPEYVMYGKVDEKIDVYSYGVVLLELISGKWAIQTNKASNPENFVLWARSLLCFGLSERLIDPYLNEDYDKDEMTRMMIVARLCLLHSSSRRPTIETILQLLEKPEHCPKMQRKREELLNGISPKTETGLQEDLDSNGTLSTEDG</sequence>
<evidence type="ECO:0000256" key="4">
    <source>
        <dbReference type="ARBA" id="ARBA00022840"/>
    </source>
</evidence>
<evidence type="ECO:0000256" key="3">
    <source>
        <dbReference type="ARBA" id="ARBA00022777"/>
    </source>
</evidence>
<name>A0AAU9RU30_THLAR</name>
<feature type="compositionally biased region" description="Low complexity" evidence="6">
    <location>
        <begin position="195"/>
        <end position="206"/>
    </location>
</feature>
<keyword evidence="4 5" id="KW-0067">ATP-binding</keyword>
<dbReference type="PANTHER" id="PTHR47987:SF11">
    <property type="entry name" value="RECEPTOR-LIKE CYTOSOLIC SERINE_THREONINE-PROTEIN KINASE RBK1 ISOFORM X1"/>
    <property type="match status" value="1"/>
</dbReference>
<protein>
    <recommendedName>
        <fullName evidence="7">Protein kinase domain-containing protein</fullName>
    </recommendedName>
</protein>
<keyword evidence="3" id="KW-0418">Kinase</keyword>
<accession>A0AAU9RU30</accession>
<dbReference type="SUPFAM" id="SSF56112">
    <property type="entry name" value="Protein kinase-like (PK-like)"/>
    <property type="match status" value="1"/>
</dbReference>
<evidence type="ECO:0000259" key="7">
    <source>
        <dbReference type="PROSITE" id="PS50011"/>
    </source>
</evidence>
<feature type="binding site" evidence="5">
    <location>
        <position position="285"/>
    </location>
    <ligand>
        <name>ATP</name>
        <dbReference type="ChEBI" id="CHEBI:30616"/>
    </ligand>
</feature>
<reference evidence="8 9" key="1">
    <citation type="submission" date="2022-03" db="EMBL/GenBank/DDBJ databases">
        <authorList>
            <person name="Nunn A."/>
            <person name="Chopra R."/>
            <person name="Nunn A."/>
            <person name="Contreras Garrido A."/>
        </authorList>
    </citation>
    <scope>NUCLEOTIDE SEQUENCE [LARGE SCALE GENOMIC DNA]</scope>
</reference>
<feature type="compositionally biased region" description="Polar residues" evidence="6">
    <location>
        <begin position="176"/>
        <end position="194"/>
    </location>
</feature>
<dbReference type="GO" id="GO:0005524">
    <property type="term" value="F:ATP binding"/>
    <property type="evidence" value="ECO:0007669"/>
    <property type="project" value="UniProtKB-UniRule"/>
</dbReference>
<dbReference type="Gene3D" id="3.30.200.20">
    <property type="entry name" value="Phosphorylase Kinase, domain 1"/>
    <property type="match status" value="1"/>
</dbReference>
<dbReference type="SMART" id="SM00220">
    <property type="entry name" value="S_TKc"/>
    <property type="match status" value="1"/>
</dbReference>
<evidence type="ECO:0000313" key="8">
    <source>
        <dbReference type="EMBL" id="CAH2050122.1"/>
    </source>
</evidence>
<dbReference type="EMBL" id="CAJVSB020000378">
    <property type="protein sequence ID" value="CAH2050122.1"/>
    <property type="molecule type" value="Genomic_DNA"/>
</dbReference>